<dbReference type="PROSITE" id="PS50135">
    <property type="entry name" value="ZF_ZZ_2"/>
    <property type="match status" value="1"/>
</dbReference>
<comment type="pathway">
    <text evidence="2">Protein modification; protein ubiquitination.</text>
</comment>
<feature type="repeat" description="ANK" evidence="10">
    <location>
        <begin position="370"/>
        <end position="402"/>
    </location>
</feature>
<keyword evidence="7 11" id="KW-0863">Zinc-finger</keyword>
<protein>
    <submittedName>
        <fullName evidence="15">E3 ubiquitin-protein ligase mib2</fullName>
        <ecNumber evidence="15">2.3.2.27</ecNumber>
    </submittedName>
</protein>
<feature type="domain" description="MIB/HERC2" evidence="14">
    <location>
        <begin position="186"/>
        <end position="261"/>
    </location>
</feature>
<dbReference type="GO" id="GO:0008270">
    <property type="term" value="F:zinc ion binding"/>
    <property type="evidence" value="ECO:0007669"/>
    <property type="project" value="UniProtKB-KW"/>
</dbReference>
<dbReference type="Proteomes" id="UP001163046">
    <property type="component" value="Unassembled WGS sequence"/>
</dbReference>
<name>A0A9W9ZPL5_9CNID</name>
<dbReference type="EMBL" id="MU825884">
    <property type="protein sequence ID" value="KAJ7384859.1"/>
    <property type="molecule type" value="Genomic_DNA"/>
</dbReference>
<dbReference type="InterPro" id="IPR002110">
    <property type="entry name" value="Ankyrin_rpt"/>
</dbReference>
<evidence type="ECO:0000313" key="16">
    <source>
        <dbReference type="Proteomes" id="UP001163046"/>
    </source>
</evidence>
<keyword evidence="5" id="KW-0479">Metal-binding</keyword>
<dbReference type="Pfam" id="PF12796">
    <property type="entry name" value="Ank_2"/>
    <property type="match status" value="3"/>
</dbReference>
<dbReference type="SUPFAM" id="SSF57850">
    <property type="entry name" value="RING/U-box"/>
    <property type="match status" value="1"/>
</dbReference>
<dbReference type="PROSITE" id="PS51416">
    <property type="entry name" value="MIB_HERC2"/>
    <property type="match status" value="2"/>
</dbReference>
<evidence type="ECO:0000256" key="6">
    <source>
        <dbReference type="ARBA" id="ARBA00022737"/>
    </source>
</evidence>
<feature type="region of interest" description="Disordered" evidence="12">
    <location>
        <begin position="1"/>
        <end position="41"/>
    </location>
</feature>
<dbReference type="AlphaFoldDB" id="A0A9W9ZPL5"/>
<evidence type="ECO:0000256" key="5">
    <source>
        <dbReference type="ARBA" id="ARBA00022723"/>
    </source>
</evidence>
<dbReference type="Gene3D" id="1.25.40.20">
    <property type="entry name" value="Ankyrin repeat-containing domain"/>
    <property type="match status" value="3"/>
</dbReference>
<dbReference type="Gene3D" id="3.30.60.90">
    <property type="match status" value="1"/>
</dbReference>
<keyword evidence="15" id="KW-0012">Acyltransferase</keyword>
<keyword evidence="9" id="KW-0862">Zinc</keyword>
<feature type="repeat" description="ANK" evidence="10">
    <location>
        <begin position="628"/>
        <end position="660"/>
    </location>
</feature>
<dbReference type="PANTHER" id="PTHR24202">
    <property type="entry name" value="E3 UBIQUITIN-PROTEIN LIGASE MIB2"/>
    <property type="match status" value="1"/>
</dbReference>
<evidence type="ECO:0000256" key="3">
    <source>
        <dbReference type="ARBA" id="ARBA00022490"/>
    </source>
</evidence>
<evidence type="ECO:0000256" key="4">
    <source>
        <dbReference type="ARBA" id="ARBA00022679"/>
    </source>
</evidence>
<dbReference type="Pfam" id="PF00569">
    <property type="entry name" value="ZZ"/>
    <property type="match status" value="1"/>
</dbReference>
<dbReference type="Pfam" id="PF06701">
    <property type="entry name" value="MIB_HERC2"/>
    <property type="match status" value="2"/>
</dbReference>
<dbReference type="EC" id="2.3.2.27" evidence="15"/>
<evidence type="ECO:0000256" key="8">
    <source>
        <dbReference type="ARBA" id="ARBA00022786"/>
    </source>
</evidence>
<feature type="compositionally biased region" description="Basic and acidic residues" evidence="12">
    <location>
        <begin position="277"/>
        <end position="289"/>
    </location>
</feature>
<evidence type="ECO:0000256" key="2">
    <source>
        <dbReference type="ARBA" id="ARBA00004906"/>
    </source>
</evidence>
<evidence type="ECO:0000313" key="15">
    <source>
        <dbReference type="EMBL" id="KAJ7384859.1"/>
    </source>
</evidence>
<dbReference type="GO" id="GO:0061630">
    <property type="term" value="F:ubiquitin protein ligase activity"/>
    <property type="evidence" value="ECO:0007669"/>
    <property type="project" value="UniProtKB-EC"/>
</dbReference>
<feature type="domain" description="ZZ-type" evidence="13">
    <location>
        <begin position="121"/>
        <end position="175"/>
    </location>
</feature>
<evidence type="ECO:0000256" key="1">
    <source>
        <dbReference type="ARBA" id="ARBA00004496"/>
    </source>
</evidence>
<evidence type="ECO:0000259" key="14">
    <source>
        <dbReference type="PROSITE" id="PS51416"/>
    </source>
</evidence>
<dbReference type="PANTHER" id="PTHR24202:SF4">
    <property type="entry name" value="E3 UBIQUITIN-PROTEIN LIGASE MIB2-RELATED"/>
    <property type="match status" value="1"/>
</dbReference>
<evidence type="ECO:0000256" key="9">
    <source>
        <dbReference type="ARBA" id="ARBA00022833"/>
    </source>
</evidence>
<dbReference type="InterPro" id="IPR036770">
    <property type="entry name" value="Ankyrin_rpt-contain_sf"/>
</dbReference>
<comment type="caution">
    <text evidence="15">The sequence shown here is derived from an EMBL/GenBank/DDBJ whole genome shotgun (WGS) entry which is preliminary data.</text>
</comment>
<keyword evidence="3" id="KW-0963">Cytoplasm</keyword>
<feature type="repeat" description="ANK" evidence="10">
    <location>
        <begin position="562"/>
        <end position="594"/>
    </location>
</feature>
<feature type="region of interest" description="Disordered" evidence="12">
    <location>
        <begin position="276"/>
        <end position="308"/>
    </location>
</feature>
<dbReference type="InterPro" id="IPR010606">
    <property type="entry name" value="Mib_Herc2"/>
</dbReference>
<keyword evidence="4 15" id="KW-0808">Transferase</keyword>
<evidence type="ECO:0000256" key="10">
    <source>
        <dbReference type="PROSITE-ProRule" id="PRU00023"/>
    </source>
</evidence>
<dbReference type="InterPro" id="IPR043145">
    <property type="entry name" value="Znf_ZZ_sf"/>
</dbReference>
<evidence type="ECO:0000259" key="13">
    <source>
        <dbReference type="PROSITE" id="PS50135"/>
    </source>
</evidence>
<feature type="repeat" description="ANK" evidence="10">
    <location>
        <begin position="774"/>
        <end position="806"/>
    </location>
</feature>
<dbReference type="SMART" id="SM00248">
    <property type="entry name" value="ANK"/>
    <property type="match status" value="10"/>
</dbReference>
<organism evidence="15 16">
    <name type="scientific">Desmophyllum pertusum</name>
    <dbReference type="NCBI Taxonomy" id="174260"/>
    <lineage>
        <taxon>Eukaryota</taxon>
        <taxon>Metazoa</taxon>
        <taxon>Cnidaria</taxon>
        <taxon>Anthozoa</taxon>
        <taxon>Hexacorallia</taxon>
        <taxon>Scleractinia</taxon>
        <taxon>Caryophylliina</taxon>
        <taxon>Caryophylliidae</taxon>
        <taxon>Desmophyllum</taxon>
    </lineage>
</organism>
<dbReference type="GO" id="GO:0016567">
    <property type="term" value="P:protein ubiquitination"/>
    <property type="evidence" value="ECO:0007669"/>
    <property type="project" value="InterPro"/>
</dbReference>
<dbReference type="SUPFAM" id="SSF48403">
    <property type="entry name" value="Ankyrin repeat"/>
    <property type="match status" value="2"/>
</dbReference>
<keyword evidence="8" id="KW-0833">Ubl conjugation pathway</keyword>
<dbReference type="OrthoDB" id="194358at2759"/>
<dbReference type="PROSITE" id="PS50297">
    <property type="entry name" value="ANK_REP_REGION"/>
    <property type="match status" value="6"/>
</dbReference>
<feature type="repeat" description="ANK" evidence="10">
    <location>
        <begin position="337"/>
        <end position="369"/>
    </location>
</feature>
<gene>
    <name evidence="15" type="primary">MIB2_6</name>
    <name evidence="15" type="ORF">OS493_019536</name>
</gene>
<dbReference type="GO" id="GO:0005737">
    <property type="term" value="C:cytoplasm"/>
    <property type="evidence" value="ECO:0007669"/>
    <property type="project" value="UniProtKB-SubCell"/>
</dbReference>
<dbReference type="InterPro" id="IPR000433">
    <property type="entry name" value="Znf_ZZ"/>
</dbReference>
<feature type="repeat" description="ANK" evidence="10">
    <location>
        <begin position="304"/>
        <end position="336"/>
    </location>
</feature>
<feature type="compositionally biased region" description="Basic and acidic residues" evidence="12">
    <location>
        <begin position="297"/>
        <end position="306"/>
    </location>
</feature>
<evidence type="ECO:0000256" key="12">
    <source>
        <dbReference type="SAM" id="MobiDB-lite"/>
    </source>
</evidence>
<feature type="domain" description="MIB/HERC2" evidence="14">
    <location>
        <begin position="35"/>
        <end position="115"/>
    </location>
</feature>
<evidence type="ECO:0000256" key="11">
    <source>
        <dbReference type="PROSITE-ProRule" id="PRU00228"/>
    </source>
</evidence>
<dbReference type="InterPro" id="IPR037252">
    <property type="entry name" value="Mib_Herc2_sf"/>
</dbReference>
<feature type="repeat" description="ANK" evidence="10">
    <location>
        <begin position="529"/>
        <end position="561"/>
    </location>
</feature>
<comment type="subcellular location">
    <subcellularLocation>
        <location evidence="1">Cytoplasm</location>
    </subcellularLocation>
</comment>
<feature type="compositionally biased region" description="Polar residues" evidence="12">
    <location>
        <begin position="24"/>
        <end position="41"/>
    </location>
</feature>
<evidence type="ECO:0000256" key="7">
    <source>
        <dbReference type="ARBA" id="ARBA00022771"/>
    </source>
</evidence>
<dbReference type="SMART" id="SM00291">
    <property type="entry name" value="ZnF_ZZ"/>
    <property type="match status" value="1"/>
</dbReference>
<dbReference type="SUPFAM" id="SSF159034">
    <property type="entry name" value="Mib/herc2 domain-like"/>
    <property type="match status" value="2"/>
</dbReference>
<proteinExistence type="predicted"/>
<dbReference type="Gene3D" id="2.30.30.40">
    <property type="entry name" value="SH3 Domains"/>
    <property type="match status" value="2"/>
</dbReference>
<reference evidence="15" key="1">
    <citation type="submission" date="2023-01" db="EMBL/GenBank/DDBJ databases">
        <title>Genome assembly of the deep-sea coral Lophelia pertusa.</title>
        <authorList>
            <person name="Herrera S."/>
            <person name="Cordes E."/>
        </authorList>
    </citation>
    <scope>NUCLEOTIDE SEQUENCE</scope>
    <source>
        <strain evidence="15">USNM1676648</strain>
        <tissue evidence="15">Polyp</tissue>
    </source>
</reference>
<feature type="repeat" description="ANK" evidence="10">
    <location>
        <begin position="595"/>
        <end position="627"/>
    </location>
</feature>
<dbReference type="PROSITE" id="PS50088">
    <property type="entry name" value="ANK_REPEAT"/>
    <property type="match status" value="9"/>
</dbReference>
<keyword evidence="10" id="KW-0040">ANK repeat</keyword>
<feature type="repeat" description="ANK" evidence="10">
    <location>
        <begin position="739"/>
        <end position="773"/>
    </location>
</feature>
<keyword evidence="6" id="KW-0677">Repeat</keyword>
<accession>A0A9W9ZPL5</accession>
<keyword evidence="16" id="KW-1185">Reference proteome</keyword>
<dbReference type="PRINTS" id="PR01415">
    <property type="entry name" value="ANKYRIN"/>
</dbReference>
<sequence length="845" mass="93654">MPSSANKLSFVEKDPSQPHGRARGQTNEYESQNESNDSTASTFSVGLRVVRGADWNSDGNESDGGEGFVGTVVEVGRNSASVPEYMAVIQWDMGTREVYSAGHHGVCDLCVLDNSSVGIKHVGFICCVCKQDPILGIRWDCLDCKDSSISLCTRCYMADEHNKDHAFQRFDAPGDNGFPVQSRRTTKQIQARGIYPGARVCRGPDWEYGNHDGGTFGTVTKITNWKGNPASAVGVSWVFGTEGTYRLGYQGKLRQNSSEQMLPLVGVGSVEANSVHSNDHAETSPDLQKRSNSQWKTRADETEASRHALHRASINGKWNTVKMLLADGENVDQRDKFSLTPLHLAAWYGQESVVKLLLRLGANVNAVDRFQKTPLQKAERHNHESIVQLLLNFGASPSYQQPLSLYSLSKMAFLAVDSRSGFNRLQAAVYEGDYDTVLAASVYTDNFLKEMSIVSTLNSAKIFPGKTACDILSGLDEKGHADIKKLYKEHAEKFATLTELHKCPDINDGETAVELVLHHGTDVNIPAIGNRTPLMWASLNSSSVYFKTLIDLGADTNSQRDDQCTPLIMASYWNNYMAVRFLIEAGVDAEIKRDTSNTALHISAINGFAHISKLLMESGCNVNLQNNSGKTPLCLAVQNGHKHLVKVLLENNADVNMRDKHEPKERLFLVHGKDRGRQSWHYVMVEKPLLGLFYKRANGGSMDVADFGNSSWIGMGKEPSRFKKGRHFEKADDLQKDVQGKTALHVACEIKDENLEIIELLVKHGAEIDIRDGDGFTPLQIAAILGKMQVVKMFVELKADVNLVTMDGKDAADLAQLNEETEIEEYLKLKRSSLRKLWNALVRRQ</sequence>